<evidence type="ECO:0000313" key="6">
    <source>
        <dbReference type="EMBL" id="QBE48254.1"/>
    </source>
</evidence>
<dbReference type="PIRSF" id="PIRSF000521">
    <property type="entry name" value="Transaminase_4ab_Lys_Orn"/>
    <property type="match status" value="1"/>
</dbReference>
<comment type="similarity">
    <text evidence="2 4">Belongs to the class-III pyridoxal-phosphate-dependent aminotransferase family.</text>
</comment>
<dbReference type="GO" id="GO:0008483">
    <property type="term" value="F:transaminase activity"/>
    <property type="evidence" value="ECO:0007669"/>
    <property type="project" value="UniProtKB-KW"/>
</dbReference>
<evidence type="ECO:0000256" key="1">
    <source>
        <dbReference type="ARBA" id="ARBA00001933"/>
    </source>
</evidence>
<dbReference type="CDD" id="cd00610">
    <property type="entry name" value="OAT_like"/>
    <property type="match status" value="1"/>
</dbReference>
<dbReference type="SUPFAM" id="SSF53383">
    <property type="entry name" value="PLP-dependent transferases"/>
    <property type="match status" value="1"/>
</dbReference>
<accession>A0A4P6KFM7</accession>
<dbReference type="InterPro" id="IPR015424">
    <property type="entry name" value="PyrdxlP-dep_Trfase"/>
</dbReference>
<comment type="cofactor">
    <cofactor evidence="1">
        <name>pyridoxal 5'-phosphate</name>
        <dbReference type="ChEBI" id="CHEBI:597326"/>
    </cofactor>
</comment>
<dbReference type="FunFam" id="3.40.640.10:FF:000004">
    <property type="entry name" value="Acetylornithine aminotransferase"/>
    <property type="match status" value="1"/>
</dbReference>
<dbReference type="GO" id="GO:0030170">
    <property type="term" value="F:pyridoxal phosphate binding"/>
    <property type="evidence" value="ECO:0007669"/>
    <property type="project" value="InterPro"/>
</dbReference>
<dbReference type="EMBL" id="CP035806">
    <property type="protein sequence ID" value="QBE48254.1"/>
    <property type="molecule type" value="Genomic_DNA"/>
</dbReference>
<dbReference type="PROSITE" id="PS00600">
    <property type="entry name" value="AA_TRANSFER_CLASS_3"/>
    <property type="match status" value="1"/>
</dbReference>
<dbReference type="AlphaFoldDB" id="A0A4P6KFM7"/>
<keyword evidence="6" id="KW-0032">Aminotransferase</keyword>
<dbReference type="PANTHER" id="PTHR43094:SF1">
    <property type="entry name" value="AMINOTRANSFERASE CLASS-III"/>
    <property type="match status" value="1"/>
</dbReference>
<name>A0A4P6KFM7_9MICO</name>
<protein>
    <submittedName>
        <fullName evidence="6">Aminotransferase class III-fold pyridoxal phosphate-dependent enzyme</fullName>
    </submittedName>
</protein>
<evidence type="ECO:0000313" key="7">
    <source>
        <dbReference type="Proteomes" id="UP000289260"/>
    </source>
</evidence>
<organism evidence="6 7">
    <name type="scientific">Leucobacter triazinivorans</name>
    <dbReference type="NCBI Taxonomy" id="1784719"/>
    <lineage>
        <taxon>Bacteria</taxon>
        <taxon>Bacillati</taxon>
        <taxon>Actinomycetota</taxon>
        <taxon>Actinomycetes</taxon>
        <taxon>Micrococcales</taxon>
        <taxon>Microbacteriaceae</taxon>
        <taxon>Leucobacter</taxon>
    </lineage>
</organism>
<dbReference type="RefSeq" id="WP_130109392.1">
    <property type="nucleotide sequence ID" value="NZ_CP035806.1"/>
</dbReference>
<dbReference type="OrthoDB" id="9801834at2"/>
<proteinExistence type="inferred from homology"/>
<dbReference type="Gene3D" id="3.40.640.10">
    <property type="entry name" value="Type I PLP-dependent aspartate aminotransferase-like (Major domain)"/>
    <property type="match status" value="1"/>
</dbReference>
<dbReference type="InterPro" id="IPR005814">
    <property type="entry name" value="Aminotrans_3"/>
</dbReference>
<sequence>MAQSSLLKSVIDQNYPVVAYGKGVFLYDIDGNKYLDGSSGAMTASIGHGVEEVAQAMKVQAERIAFSYRAQFTNQPAEDLARELAALAPDHISWVYFVNSGSEASEFAIRAALGYWRDRGLPEKTKVLGRHTSYHGMTMGALSMSGHPARRPDYGPLLHAFPVAPPVHSYRYARPGESELEYAERAAADFEQAIRAEDPQTVAAMIVEPIVGAAGGVLVPPVGYLQKLREVCDRLNVLLIVDEVITGMGRTGDWFACEHEGVVPDMLLVGKGLSGGYAPVGAVLMHEHLIETMRAHSGIAPFGHTFSANPLSMATCLAVLRLLQRERVLDNVRQRGAQLARGLRSLAERYHFVDDVRGRGLLWGFEFVTDRQKRETPDPEQQISSAFVDVCFREGLLVYPAGIAPFNNAAIISPPLRITECEIEILLEKLDLALAHMSGCFSTRGAKENPPRSATLAYSEPGSGL</sequence>
<keyword evidence="6" id="KW-0808">Transferase</keyword>
<evidence type="ECO:0000256" key="5">
    <source>
        <dbReference type="SAM" id="MobiDB-lite"/>
    </source>
</evidence>
<dbReference type="PANTHER" id="PTHR43094">
    <property type="entry name" value="AMINOTRANSFERASE"/>
    <property type="match status" value="1"/>
</dbReference>
<evidence type="ECO:0000256" key="2">
    <source>
        <dbReference type="ARBA" id="ARBA00008954"/>
    </source>
</evidence>
<dbReference type="Gene3D" id="3.90.1150.10">
    <property type="entry name" value="Aspartate Aminotransferase, domain 1"/>
    <property type="match status" value="1"/>
</dbReference>
<gene>
    <name evidence="6" type="ORF">EVS81_04910</name>
</gene>
<feature type="region of interest" description="Disordered" evidence="5">
    <location>
        <begin position="444"/>
        <end position="465"/>
    </location>
</feature>
<reference evidence="6 7" key="1">
    <citation type="submission" date="2019-02" db="EMBL/GenBank/DDBJ databases">
        <authorList>
            <person name="Sun L."/>
            <person name="Pan D."/>
            <person name="Wu X."/>
        </authorList>
    </citation>
    <scope>NUCLEOTIDE SEQUENCE [LARGE SCALE GENOMIC DNA]</scope>
    <source>
        <strain evidence="6 7">JW-1</strain>
    </source>
</reference>
<dbReference type="InterPro" id="IPR049704">
    <property type="entry name" value="Aminotrans_3_PPA_site"/>
</dbReference>
<evidence type="ECO:0000256" key="3">
    <source>
        <dbReference type="ARBA" id="ARBA00022898"/>
    </source>
</evidence>
<dbReference type="Proteomes" id="UP000289260">
    <property type="component" value="Chromosome"/>
</dbReference>
<keyword evidence="3 4" id="KW-0663">Pyridoxal phosphate</keyword>
<dbReference type="InterPro" id="IPR015422">
    <property type="entry name" value="PyrdxlP-dep_Trfase_small"/>
</dbReference>
<dbReference type="Pfam" id="PF00202">
    <property type="entry name" value="Aminotran_3"/>
    <property type="match status" value="1"/>
</dbReference>
<dbReference type="InterPro" id="IPR015421">
    <property type="entry name" value="PyrdxlP-dep_Trfase_major"/>
</dbReference>
<dbReference type="KEGG" id="ltr:EVS81_04910"/>
<evidence type="ECO:0000256" key="4">
    <source>
        <dbReference type="RuleBase" id="RU003560"/>
    </source>
</evidence>
<keyword evidence="7" id="KW-1185">Reference proteome</keyword>